<dbReference type="KEGG" id="zpl:ZBT109_1474"/>
<protein>
    <submittedName>
        <fullName evidence="1">Response regulator containing CheY-like</fullName>
    </submittedName>
</protein>
<dbReference type="STRING" id="1123510.GCA_000620025_00470"/>
<dbReference type="CDD" id="cd00371">
    <property type="entry name" value="HMA"/>
    <property type="match status" value="1"/>
</dbReference>
<organism evidence="1 2">
    <name type="scientific">Zymobacter palmae</name>
    <dbReference type="NCBI Taxonomy" id="33074"/>
    <lineage>
        <taxon>Bacteria</taxon>
        <taxon>Pseudomonadati</taxon>
        <taxon>Pseudomonadota</taxon>
        <taxon>Gammaproteobacteria</taxon>
        <taxon>Oceanospirillales</taxon>
        <taxon>Halomonadaceae</taxon>
        <taxon>Zymobacter group</taxon>
        <taxon>Zymobacter</taxon>
    </lineage>
</organism>
<dbReference type="Proteomes" id="UP000267342">
    <property type="component" value="Chromosome"/>
</dbReference>
<dbReference type="Gene3D" id="3.30.70.100">
    <property type="match status" value="1"/>
</dbReference>
<reference evidence="1 2" key="1">
    <citation type="submission" date="2018-09" db="EMBL/GenBank/DDBJ databases">
        <title>Zymobacter palmae IAM14233 (=T109) whole genome analysis.</title>
        <authorList>
            <person name="Yanase H."/>
        </authorList>
    </citation>
    <scope>NUCLEOTIDE SEQUENCE [LARGE SCALE GENOMIC DNA]</scope>
    <source>
        <strain evidence="1 2">IAM14233</strain>
    </source>
</reference>
<dbReference type="InterPro" id="IPR006121">
    <property type="entry name" value="HMA_dom"/>
</dbReference>
<name>A0A348HF31_9GAMM</name>
<dbReference type="GO" id="GO:0046872">
    <property type="term" value="F:metal ion binding"/>
    <property type="evidence" value="ECO:0007669"/>
    <property type="project" value="InterPro"/>
</dbReference>
<dbReference type="EMBL" id="AP018933">
    <property type="protein sequence ID" value="BBG30233.1"/>
    <property type="molecule type" value="Genomic_DNA"/>
</dbReference>
<dbReference type="InterPro" id="IPR036163">
    <property type="entry name" value="HMA_dom_sf"/>
</dbReference>
<proteinExistence type="predicted"/>
<evidence type="ECO:0000313" key="1">
    <source>
        <dbReference type="EMBL" id="BBG30233.1"/>
    </source>
</evidence>
<sequence>MINFLIIDDIWRHLRIWHAPCVNVTLGIKGAFMEAPFFIHAGKENHSMAITLELEGLKNANDVNALTTALISLDGVENVEVALHWAEVEGRVARRAVEDAVRKAGFRIKS</sequence>
<gene>
    <name evidence="1" type="ORF">ZBT109_1474</name>
</gene>
<dbReference type="AlphaFoldDB" id="A0A348HF31"/>
<accession>A0A348HF31</accession>
<dbReference type="SUPFAM" id="SSF55008">
    <property type="entry name" value="HMA, heavy metal-associated domain"/>
    <property type="match status" value="1"/>
</dbReference>
<keyword evidence="2" id="KW-1185">Reference proteome</keyword>
<evidence type="ECO:0000313" key="2">
    <source>
        <dbReference type="Proteomes" id="UP000267342"/>
    </source>
</evidence>